<evidence type="ECO:0000313" key="4">
    <source>
        <dbReference type="Proteomes" id="UP001444661"/>
    </source>
</evidence>
<evidence type="ECO:0000256" key="1">
    <source>
        <dbReference type="SAM" id="MobiDB-lite"/>
    </source>
</evidence>
<evidence type="ECO:0000313" key="3">
    <source>
        <dbReference type="EMBL" id="KAK8022352.1"/>
    </source>
</evidence>
<evidence type="ECO:0000256" key="2">
    <source>
        <dbReference type="SAM" id="SignalP"/>
    </source>
</evidence>
<protein>
    <submittedName>
        <fullName evidence="3">Uncharacterized protein</fullName>
    </submittedName>
</protein>
<name>A0ABR1RWQ8_9PEZI</name>
<feature type="compositionally biased region" description="Acidic residues" evidence="1">
    <location>
        <begin position="286"/>
        <end position="315"/>
    </location>
</feature>
<accession>A0ABR1RWQ8</accession>
<keyword evidence="4" id="KW-1185">Reference proteome</keyword>
<organism evidence="3 4">
    <name type="scientific">Apiospora rasikravindrae</name>
    <dbReference type="NCBI Taxonomy" id="990691"/>
    <lineage>
        <taxon>Eukaryota</taxon>
        <taxon>Fungi</taxon>
        <taxon>Dikarya</taxon>
        <taxon>Ascomycota</taxon>
        <taxon>Pezizomycotina</taxon>
        <taxon>Sordariomycetes</taxon>
        <taxon>Xylariomycetidae</taxon>
        <taxon>Amphisphaeriales</taxon>
        <taxon>Apiosporaceae</taxon>
        <taxon>Apiospora</taxon>
    </lineage>
</organism>
<dbReference type="Proteomes" id="UP001444661">
    <property type="component" value="Unassembled WGS sequence"/>
</dbReference>
<sequence>MTSSSSTASLHILLVCNLPLGNIQTSSSVKSTERLSTNIILFRLTPGTTTVFSADSSNSGIAFQVQSSNSSMIQFPEFLIWYPLPTIGGGAPQLLNNSPSAHDLLIYSAMMENETGDDVAHDSNSRILAPGQNIAVDSTNTTSTEIVVPIHSAESRRWRIGYYVLTHRYPDETIAKLLEGGDRLSSLWFSRDFESSGELPASGGGEEEDVEMEEADDERNGSSGGSTRTVQAAARKSAREARAERRRRRTRLTEDDTNTIPRRRDASGKARKALTAAGAKSRGNEVDETEDGEEEEEPEFEETDAGDGDADEEQADGSGRSITQPSPDPGLTSLSMTVPWIALAGGIRLKGQVDIVPLRRACPR</sequence>
<feature type="region of interest" description="Disordered" evidence="1">
    <location>
        <begin position="194"/>
        <end position="334"/>
    </location>
</feature>
<comment type="caution">
    <text evidence="3">The sequence shown here is derived from an EMBL/GenBank/DDBJ whole genome shotgun (WGS) entry which is preliminary data.</text>
</comment>
<feature type="signal peptide" evidence="2">
    <location>
        <begin position="1"/>
        <end position="28"/>
    </location>
</feature>
<reference evidence="3 4" key="1">
    <citation type="submission" date="2023-01" db="EMBL/GenBank/DDBJ databases">
        <title>Analysis of 21 Apiospora genomes using comparative genomics revels a genus with tremendous synthesis potential of carbohydrate active enzymes and secondary metabolites.</title>
        <authorList>
            <person name="Sorensen T."/>
        </authorList>
    </citation>
    <scope>NUCLEOTIDE SEQUENCE [LARGE SCALE GENOMIC DNA]</scope>
    <source>
        <strain evidence="3 4">CBS 33761</strain>
    </source>
</reference>
<proteinExistence type="predicted"/>
<keyword evidence="2" id="KW-0732">Signal</keyword>
<feature type="chain" id="PRO_5047442686" evidence="2">
    <location>
        <begin position="29"/>
        <end position="364"/>
    </location>
</feature>
<dbReference type="EMBL" id="JAQQWK010000012">
    <property type="protein sequence ID" value="KAK8022352.1"/>
    <property type="molecule type" value="Genomic_DNA"/>
</dbReference>
<feature type="compositionally biased region" description="Acidic residues" evidence="1">
    <location>
        <begin position="205"/>
        <end position="217"/>
    </location>
</feature>
<gene>
    <name evidence="3" type="ORF">PG993_013119</name>
</gene>